<sequence>VFQLPVSNPGILRNAQKTVKKLLSDIGLEYCEEHTEDFKQFEPKDFYLKNTTWEDVRLWDPLLTKKHGKYVQSVMSFFLTMYVACTLKKNIKLKVPEVANYIMKIHNFTSKCLYCNHYLPTDTLLNHMLTHGLSCPYCSQP</sequence>
<protein>
    <recommendedName>
        <fullName evidence="10">ADNP zinc finger domain-containing protein</fullName>
    </recommendedName>
</protein>
<evidence type="ECO:0000256" key="7">
    <source>
        <dbReference type="ARBA" id="ARBA00023155"/>
    </source>
</evidence>
<evidence type="ECO:0000256" key="8">
    <source>
        <dbReference type="ARBA" id="ARBA00023163"/>
    </source>
</evidence>
<dbReference type="InterPro" id="IPR045762">
    <property type="entry name" value="ADNP_Znf"/>
</dbReference>
<dbReference type="PANTHER" id="PTHR15740">
    <property type="entry name" value="NEUROPROTECTIVE PEPTIDE-CONTAINING PROTEIN"/>
    <property type="match status" value="1"/>
</dbReference>
<evidence type="ECO:0000313" key="11">
    <source>
        <dbReference type="Ensembl" id="ENSMMSP00000007564.1"/>
    </source>
</evidence>
<keyword evidence="12" id="KW-1185">Reference proteome</keyword>
<keyword evidence="1" id="KW-0479">Metal-binding</keyword>
<evidence type="ECO:0000256" key="4">
    <source>
        <dbReference type="ARBA" id="ARBA00022833"/>
    </source>
</evidence>
<dbReference type="Pfam" id="PF19627">
    <property type="entry name" value="ADNP_N"/>
    <property type="match status" value="1"/>
</dbReference>
<evidence type="ECO:0000259" key="10">
    <source>
        <dbReference type="Pfam" id="PF19627"/>
    </source>
</evidence>
<accession>A0A8C6D002</accession>
<dbReference type="Proteomes" id="UP000694544">
    <property type="component" value="Unplaced"/>
</dbReference>
<evidence type="ECO:0000313" key="12">
    <source>
        <dbReference type="Proteomes" id="UP000694544"/>
    </source>
</evidence>
<dbReference type="PANTHER" id="PTHR15740:SF1">
    <property type="entry name" value="ACTIVITY-DEPENDENT NEUROPROTECTOR HOMEOBOX PROTEIN"/>
    <property type="match status" value="1"/>
</dbReference>
<dbReference type="GO" id="GO:0010468">
    <property type="term" value="P:regulation of gene expression"/>
    <property type="evidence" value="ECO:0007669"/>
    <property type="project" value="TreeGrafter"/>
</dbReference>
<keyword evidence="6" id="KW-0238">DNA-binding</keyword>
<reference evidence="11" key="2">
    <citation type="submission" date="2025-09" db="UniProtKB">
        <authorList>
            <consortium name="Ensembl"/>
        </authorList>
    </citation>
    <scope>IDENTIFICATION</scope>
</reference>
<dbReference type="GO" id="GO:0008270">
    <property type="term" value="F:zinc ion binding"/>
    <property type="evidence" value="ECO:0007669"/>
    <property type="project" value="UniProtKB-KW"/>
</dbReference>
<keyword evidence="7" id="KW-0371">Homeobox</keyword>
<dbReference type="GO" id="GO:0005634">
    <property type="term" value="C:nucleus"/>
    <property type="evidence" value="ECO:0007669"/>
    <property type="project" value="TreeGrafter"/>
</dbReference>
<evidence type="ECO:0000256" key="2">
    <source>
        <dbReference type="ARBA" id="ARBA00022737"/>
    </source>
</evidence>
<evidence type="ECO:0000256" key="1">
    <source>
        <dbReference type="ARBA" id="ARBA00022723"/>
    </source>
</evidence>
<dbReference type="InterPro" id="IPR038861">
    <property type="entry name" value="ADNP/ADNP2"/>
</dbReference>
<evidence type="ECO:0000256" key="6">
    <source>
        <dbReference type="ARBA" id="ARBA00023125"/>
    </source>
</evidence>
<organism evidence="11 12">
    <name type="scientific">Moschus moschiferus</name>
    <name type="common">Siberian musk deer</name>
    <name type="synonym">Moschus sibiricus</name>
    <dbReference type="NCBI Taxonomy" id="68415"/>
    <lineage>
        <taxon>Eukaryota</taxon>
        <taxon>Metazoa</taxon>
        <taxon>Chordata</taxon>
        <taxon>Craniata</taxon>
        <taxon>Vertebrata</taxon>
        <taxon>Euteleostomi</taxon>
        <taxon>Mammalia</taxon>
        <taxon>Eutheria</taxon>
        <taxon>Laurasiatheria</taxon>
        <taxon>Artiodactyla</taxon>
        <taxon>Ruminantia</taxon>
        <taxon>Pecora</taxon>
        <taxon>Moschidae</taxon>
        <taxon>Moschus</taxon>
    </lineage>
</organism>
<keyword evidence="2" id="KW-0677">Repeat</keyword>
<proteinExistence type="predicted"/>
<keyword evidence="8" id="KW-0804">Transcription</keyword>
<feature type="domain" description="ADNP zinc finger" evidence="10">
    <location>
        <begin position="2"/>
        <end position="68"/>
    </location>
</feature>
<name>A0A8C6D002_MOSMO</name>
<reference evidence="11" key="1">
    <citation type="submission" date="2025-08" db="UniProtKB">
        <authorList>
            <consortium name="Ensembl"/>
        </authorList>
    </citation>
    <scope>IDENTIFICATION</scope>
</reference>
<dbReference type="Ensembl" id="ENSMMST00000008390.1">
    <property type="protein sequence ID" value="ENSMMSP00000007564.1"/>
    <property type="gene ID" value="ENSMMSG00000005896.1"/>
</dbReference>
<evidence type="ECO:0000256" key="9">
    <source>
        <dbReference type="ARBA" id="ARBA00023242"/>
    </source>
</evidence>
<evidence type="ECO:0000256" key="3">
    <source>
        <dbReference type="ARBA" id="ARBA00022771"/>
    </source>
</evidence>
<keyword evidence="9" id="KW-0539">Nucleus</keyword>
<keyword evidence="3" id="KW-0863">Zinc-finger</keyword>
<keyword evidence="4" id="KW-0862">Zinc</keyword>
<evidence type="ECO:0000256" key="5">
    <source>
        <dbReference type="ARBA" id="ARBA00023015"/>
    </source>
</evidence>
<dbReference type="GeneTree" id="ENSGT00530000063631"/>
<keyword evidence="5" id="KW-0805">Transcription regulation</keyword>
<dbReference type="AlphaFoldDB" id="A0A8C6D002"/>
<dbReference type="GO" id="GO:0003677">
    <property type="term" value="F:DNA binding"/>
    <property type="evidence" value="ECO:0007669"/>
    <property type="project" value="UniProtKB-KW"/>
</dbReference>